<dbReference type="GO" id="GO:0016757">
    <property type="term" value="F:glycosyltransferase activity"/>
    <property type="evidence" value="ECO:0007669"/>
    <property type="project" value="InterPro"/>
</dbReference>
<reference evidence="2 3" key="1">
    <citation type="submission" date="2018-09" db="EMBL/GenBank/DDBJ databases">
        <title>Whole genome based analysis of evolution and adaptive divergence in Indian and Brazilian strains of Azospirillum brasilense.</title>
        <authorList>
            <person name="Singh C."/>
            <person name="Tripathi A.K."/>
        </authorList>
    </citation>
    <scope>NUCLEOTIDE SEQUENCE [LARGE SCALE GENOMIC DNA]</scope>
    <source>
        <strain evidence="2 3">MTCC4039</strain>
        <plasmid evidence="2 3">p5</plasmid>
    </source>
</reference>
<dbReference type="EMBL" id="CP032350">
    <property type="protein sequence ID" value="QCO19997.1"/>
    <property type="molecule type" value="Genomic_DNA"/>
</dbReference>
<gene>
    <name evidence="2" type="ORF">D3869_32705</name>
</gene>
<evidence type="ECO:0000313" key="2">
    <source>
        <dbReference type="EMBL" id="QCO19997.1"/>
    </source>
</evidence>
<evidence type="ECO:0000313" key="3">
    <source>
        <dbReference type="Proteomes" id="UP000298693"/>
    </source>
</evidence>
<dbReference type="InterPro" id="IPR001296">
    <property type="entry name" value="Glyco_trans_1"/>
</dbReference>
<keyword evidence="2" id="KW-0614">Plasmid</keyword>
<dbReference type="RefSeq" id="WP_137143779.1">
    <property type="nucleotide sequence ID" value="NZ_CP032350.1"/>
</dbReference>
<evidence type="ECO:0000259" key="1">
    <source>
        <dbReference type="Pfam" id="PF00534"/>
    </source>
</evidence>
<dbReference type="PANTHER" id="PTHR46401">
    <property type="entry name" value="GLYCOSYLTRANSFERASE WBBK-RELATED"/>
    <property type="match status" value="1"/>
</dbReference>
<geneLocation type="plasmid" evidence="2">
    <name>p5</name>
</geneLocation>
<keyword evidence="2" id="KW-0808">Transferase</keyword>
<dbReference type="AlphaFoldDB" id="A0A4D8RB38"/>
<dbReference type="Pfam" id="PF00534">
    <property type="entry name" value="Glycos_transf_1"/>
    <property type="match status" value="1"/>
</dbReference>
<dbReference type="Proteomes" id="UP000298693">
    <property type="component" value="Plasmid p5"/>
</dbReference>
<dbReference type="Gene3D" id="3.40.50.2000">
    <property type="entry name" value="Glycogen Phosphorylase B"/>
    <property type="match status" value="1"/>
</dbReference>
<feature type="domain" description="Glycosyl transferase family 1" evidence="1">
    <location>
        <begin position="221"/>
        <end position="359"/>
    </location>
</feature>
<accession>A0A4D8RB38</accession>
<sequence>MHKNAELTLLVSLFRSYHGWMGGINYVTNFIKTIDYLPEQKKPSIYVFNDTPGEWPSSVEEACSLDVVKAVIGPQGAIIRASGDEAGRFLLHVPAAERRRAIARSVTAIVPMPMGETPMVTTPRHWAWIPDFQHRRLPALFNDAEKQYRDDICRVLADRDGPLILSSRNALFDFQEFFPSHRARPYVWPFVSTISTGESAPVRAVIEKYKLPSSFLYIPNQFWVHKDHQTAFNAVRLLKERGFPVDLVCTGSTKDYRHDGYFETLFGIVKEQGLESCIRHLGVIPQDEQIALLRACTAVIQPSLFEGWSTVVEDARAVGCPLIVSDFAVHREQLGAQGHFFRAGDPEDLAGVIARALPNLPPRRGVEAERAACEASLIRRRACAETFLNDLVRESRL</sequence>
<proteinExistence type="predicted"/>
<dbReference type="PANTHER" id="PTHR46401:SF8">
    <property type="entry name" value="BLL6006 PROTEIN"/>
    <property type="match status" value="1"/>
</dbReference>
<dbReference type="SUPFAM" id="SSF53756">
    <property type="entry name" value="UDP-Glycosyltransferase/glycogen phosphorylase"/>
    <property type="match status" value="1"/>
</dbReference>
<organism evidence="2 3">
    <name type="scientific">Azospirillum brasilense</name>
    <dbReference type="NCBI Taxonomy" id="192"/>
    <lineage>
        <taxon>Bacteria</taxon>
        <taxon>Pseudomonadati</taxon>
        <taxon>Pseudomonadota</taxon>
        <taxon>Alphaproteobacteria</taxon>
        <taxon>Rhodospirillales</taxon>
        <taxon>Azospirillaceae</taxon>
        <taxon>Azospirillum</taxon>
    </lineage>
</organism>
<name>A0A4D8RB38_AZOBR</name>
<protein>
    <submittedName>
        <fullName evidence="2">Glycosyltransferase</fullName>
    </submittedName>
</protein>